<proteinExistence type="predicted"/>
<reference evidence="1" key="1">
    <citation type="submission" date="2022-06" db="EMBL/GenBank/DDBJ databases">
        <title>Fusarium solani species complex genomes reveal bases of compartmentalisation and animal pathogenesis.</title>
        <authorList>
            <person name="Tsai I.J."/>
        </authorList>
    </citation>
    <scope>NUCLEOTIDE SEQUENCE</scope>
    <source>
        <strain evidence="1">Fu6.1</strain>
    </source>
</reference>
<dbReference type="Proteomes" id="UP001065298">
    <property type="component" value="Chromosome 12"/>
</dbReference>
<comment type="caution">
    <text evidence="1">The sequence shown here is derived from an EMBL/GenBank/DDBJ whole genome shotgun (WGS) entry which is preliminary data.</text>
</comment>
<sequence>MASWISTESKKGLLPPDPRIKAYRRLFISQDFDHVFLTIAEFDDQYVQYVRGPVDEPKGDEPTGDGPKGDLPPLPELTTPKKRGAQVTGIHGTAISNGGNRGVSDDPHRRSSSDPHRQATNYSNGGPTNGSKEECI</sequence>
<evidence type="ECO:0000313" key="2">
    <source>
        <dbReference type="Proteomes" id="UP001065298"/>
    </source>
</evidence>
<gene>
    <name evidence="1" type="ORF">NCS57_01425900</name>
</gene>
<evidence type="ECO:0000313" key="1">
    <source>
        <dbReference type="EMBL" id="KAI8650906.1"/>
    </source>
</evidence>
<organism evidence="1 2">
    <name type="scientific">Fusarium keratoplasticum</name>
    <dbReference type="NCBI Taxonomy" id="1328300"/>
    <lineage>
        <taxon>Eukaryota</taxon>
        <taxon>Fungi</taxon>
        <taxon>Dikarya</taxon>
        <taxon>Ascomycota</taxon>
        <taxon>Pezizomycotina</taxon>
        <taxon>Sordariomycetes</taxon>
        <taxon>Hypocreomycetidae</taxon>
        <taxon>Hypocreales</taxon>
        <taxon>Nectriaceae</taxon>
        <taxon>Fusarium</taxon>
        <taxon>Fusarium solani species complex</taxon>
    </lineage>
</organism>
<protein>
    <submittedName>
        <fullName evidence="1">Uncharacterized protein</fullName>
    </submittedName>
</protein>
<accession>A0ACC0QDE3</accession>
<keyword evidence="2" id="KW-1185">Reference proteome</keyword>
<name>A0ACC0QDE3_9HYPO</name>
<dbReference type="EMBL" id="CM046514">
    <property type="protein sequence ID" value="KAI8650906.1"/>
    <property type="molecule type" value="Genomic_DNA"/>
</dbReference>